<evidence type="ECO:0000313" key="2">
    <source>
        <dbReference type="Proteomes" id="UP001497516"/>
    </source>
</evidence>
<accession>A0AAV2GCH5</accession>
<keyword evidence="2" id="KW-1185">Reference proteome</keyword>
<dbReference type="EMBL" id="OZ034821">
    <property type="protein sequence ID" value="CAL1407533.1"/>
    <property type="molecule type" value="Genomic_DNA"/>
</dbReference>
<dbReference type="AlphaFoldDB" id="A0AAV2GCH5"/>
<dbReference type="Proteomes" id="UP001497516">
    <property type="component" value="Chromosome 8"/>
</dbReference>
<name>A0AAV2GCH5_9ROSI</name>
<sequence>MLEGIRGYMMDRVVIKHKMLLETTDMLCRRIRKRLEKDKEFARLCVSRHALHDRCEVNNPPRRGKRVAVQEEGNNARPRCGKHCSKCGQPTYNARTCPLNSGLRIHDVRLNVVDRVTVERELRRATQGVSVYVDENTGNQYVRLNGDRGRPHGDPLPVRATQALVVDWHGSQPPTTQP</sequence>
<gene>
    <name evidence="1" type="ORF">LTRI10_LOCUS47194</name>
</gene>
<evidence type="ECO:0000313" key="1">
    <source>
        <dbReference type="EMBL" id="CAL1407533.1"/>
    </source>
</evidence>
<proteinExistence type="predicted"/>
<organism evidence="1 2">
    <name type="scientific">Linum trigynum</name>
    <dbReference type="NCBI Taxonomy" id="586398"/>
    <lineage>
        <taxon>Eukaryota</taxon>
        <taxon>Viridiplantae</taxon>
        <taxon>Streptophyta</taxon>
        <taxon>Embryophyta</taxon>
        <taxon>Tracheophyta</taxon>
        <taxon>Spermatophyta</taxon>
        <taxon>Magnoliopsida</taxon>
        <taxon>eudicotyledons</taxon>
        <taxon>Gunneridae</taxon>
        <taxon>Pentapetalae</taxon>
        <taxon>rosids</taxon>
        <taxon>fabids</taxon>
        <taxon>Malpighiales</taxon>
        <taxon>Linaceae</taxon>
        <taxon>Linum</taxon>
    </lineage>
</organism>
<reference evidence="1 2" key="1">
    <citation type="submission" date="2024-04" db="EMBL/GenBank/DDBJ databases">
        <authorList>
            <person name="Fracassetti M."/>
        </authorList>
    </citation>
    <scope>NUCLEOTIDE SEQUENCE [LARGE SCALE GENOMIC DNA]</scope>
</reference>
<protein>
    <submittedName>
        <fullName evidence="1">Uncharacterized protein</fullName>
    </submittedName>
</protein>